<sequence>MFPFLALFRYQWEISEYFNSEVFVNENNFVEDSFKIPENIVETWWPNGYGDQPLYDISVTFTPNDFPDDELSSLTKRIGFRTIELDQSFVDDSDQSIGRHFRAIVNNVTMFLLGSNWIPAHILPEQVTPPYTRLLLEAAKDTHQNCLRVWGGGIYESDEFYEFADEFGLLIWEDMMFASSMYPADDNFLESVRSETRTQIRRLQHHPCILLWATNNENEANLRSNWFGTNSNFTLYKSDYIKLYVDIIANTIKEEDPSRTVVISSPSNGIESEEEGYVAENPSDNHYGDAHFYDYSTNGWSWEHYPTTRFASEYGFQSFPSYQTLLPVFSEEDMQIGSPMMEHRQHHPNGQAELDQQLSMHFDYDQSNATFNYYLYLTQIHQAMAIKTETEFYRRIRDTLYPDGTGLTMGALYWQLNDVWQGPSWASLEYGGRWKILSLILQKISSAHWQLSRGFKTELLLRVTIVNDSPEDVSFNEEKPKKIEINLRKFSGENSSNLFSYELTSSVVSQSAYEAISVDLINDLQFESICSPGSQSGDPYQNCFISVSFKDYDNTPLSPDNFLLLSEPKDYFLPKVQLDVTASQSSTNSIDLSLSADHVTLFVFLESPFEGVFSDNGFIIPVDEQINVTFNGRQVTPVEDFQNTLNITYVKNYYY</sequence>
<dbReference type="Gene3D" id="3.20.20.80">
    <property type="entry name" value="Glycosidases"/>
    <property type="match status" value="1"/>
</dbReference>
<dbReference type="InterPro" id="IPR036156">
    <property type="entry name" value="Beta-gal/glucu_dom_sf"/>
</dbReference>
<dbReference type="Proteomes" id="UP000326759">
    <property type="component" value="Unassembled WGS sequence"/>
</dbReference>
<reference evidence="7 8" key="1">
    <citation type="journal article" date="2019" name="PLoS Biol.">
        <title>Sex chromosomes control vertical transmission of feminizing Wolbachia symbionts in an isopod.</title>
        <authorList>
            <person name="Becking T."/>
            <person name="Chebbi M.A."/>
            <person name="Giraud I."/>
            <person name="Moumen B."/>
            <person name="Laverre T."/>
            <person name="Caubet Y."/>
            <person name="Peccoud J."/>
            <person name="Gilbert C."/>
            <person name="Cordaux R."/>
        </authorList>
    </citation>
    <scope>NUCLEOTIDE SEQUENCE [LARGE SCALE GENOMIC DNA]</scope>
    <source>
        <strain evidence="7">ANa2</strain>
        <tissue evidence="7">Whole body excluding digestive tract and cuticle</tissue>
    </source>
</reference>
<dbReference type="SUPFAM" id="SSF51445">
    <property type="entry name" value="(Trans)glycosidases"/>
    <property type="match status" value="1"/>
</dbReference>
<protein>
    <recommendedName>
        <fullName evidence="3">beta-mannosidase</fullName>
        <ecNumber evidence="3">3.2.1.25</ecNumber>
    </recommendedName>
</protein>
<comment type="catalytic activity">
    <reaction evidence="1">
        <text>Hydrolysis of terminal, non-reducing beta-D-mannose residues in beta-D-mannosides.</text>
        <dbReference type="EC" id="3.2.1.25"/>
    </reaction>
</comment>
<evidence type="ECO:0000259" key="6">
    <source>
        <dbReference type="Pfam" id="PF17753"/>
    </source>
</evidence>
<gene>
    <name evidence="7" type="primary">MANBA_1</name>
    <name evidence="7" type="ORF">Anas_06507</name>
</gene>
<dbReference type="InterPro" id="IPR041625">
    <property type="entry name" value="Beta-mannosidase_Ig"/>
</dbReference>
<evidence type="ECO:0000313" key="7">
    <source>
        <dbReference type="EMBL" id="KAB7504298.1"/>
    </source>
</evidence>
<dbReference type="SUPFAM" id="SSF49303">
    <property type="entry name" value="beta-Galactosidase/glucuronidase domain"/>
    <property type="match status" value="2"/>
</dbReference>
<dbReference type="OrthoDB" id="2866996at2759"/>
<organism evidence="7 8">
    <name type="scientific">Armadillidium nasatum</name>
    <dbReference type="NCBI Taxonomy" id="96803"/>
    <lineage>
        <taxon>Eukaryota</taxon>
        <taxon>Metazoa</taxon>
        <taxon>Ecdysozoa</taxon>
        <taxon>Arthropoda</taxon>
        <taxon>Crustacea</taxon>
        <taxon>Multicrustacea</taxon>
        <taxon>Malacostraca</taxon>
        <taxon>Eumalacostraca</taxon>
        <taxon>Peracarida</taxon>
        <taxon>Isopoda</taxon>
        <taxon>Oniscidea</taxon>
        <taxon>Crinocheta</taxon>
        <taxon>Armadillidiidae</taxon>
        <taxon>Armadillidium</taxon>
    </lineage>
</organism>
<dbReference type="FunFam" id="3.20.20.80:FF:000050">
    <property type="entry name" value="Beta-mannosidase B"/>
    <property type="match status" value="1"/>
</dbReference>
<keyword evidence="4" id="KW-0378">Hydrolase</keyword>
<feature type="domain" description="Beta-mannosidase Ig-fold" evidence="6">
    <location>
        <begin position="573"/>
        <end position="649"/>
    </location>
</feature>
<name>A0A5N5TDY7_9CRUS</name>
<dbReference type="Gene3D" id="2.60.40.10">
    <property type="entry name" value="Immunoglobulins"/>
    <property type="match status" value="2"/>
</dbReference>
<accession>A0A5N5TDY7</accession>
<dbReference type="InterPro" id="IPR017853">
    <property type="entry name" value="GH"/>
</dbReference>
<evidence type="ECO:0000256" key="2">
    <source>
        <dbReference type="ARBA" id="ARBA00007401"/>
    </source>
</evidence>
<proteinExistence type="inferred from homology"/>
<dbReference type="PANTHER" id="PTHR43730">
    <property type="entry name" value="BETA-MANNOSIDASE"/>
    <property type="match status" value="1"/>
</dbReference>
<dbReference type="AlphaFoldDB" id="A0A5N5TDY7"/>
<keyword evidence="8" id="KW-1185">Reference proteome</keyword>
<dbReference type="InterPro" id="IPR013783">
    <property type="entry name" value="Ig-like_fold"/>
</dbReference>
<evidence type="ECO:0000256" key="1">
    <source>
        <dbReference type="ARBA" id="ARBA00000829"/>
    </source>
</evidence>
<dbReference type="Pfam" id="PF17753">
    <property type="entry name" value="Ig_mannosidase"/>
    <property type="match status" value="1"/>
</dbReference>
<dbReference type="EC" id="3.2.1.25" evidence="3"/>
<dbReference type="PANTHER" id="PTHR43730:SF1">
    <property type="entry name" value="BETA-MANNOSIDASE"/>
    <property type="match status" value="1"/>
</dbReference>
<evidence type="ECO:0000256" key="3">
    <source>
        <dbReference type="ARBA" id="ARBA00012754"/>
    </source>
</evidence>
<evidence type="ECO:0000256" key="4">
    <source>
        <dbReference type="ARBA" id="ARBA00022801"/>
    </source>
</evidence>
<dbReference type="GO" id="GO:0004567">
    <property type="term" value="F:beta-mannosidase activity"/>
    <property type="evidence" value="ECO:0007669"/>
    <property type="project" value="UniProtKB-EC"/>
</dbReference>
<evidence type="ECO:0000313" key="8">
    <source>
        <dbReference type="Proteomes" id="UP000326759"/>
    </source>
</evidence>
<dbReference type="InterPro" id="IPR050887">
    <property type="entry name" value="Beta-mannosidase_GH2"/>
</dbReference>
<keyword evidence="5" id="KW-0326">Glycosidase</keyword>
<comment type="similarity">
    <text evidence="2">Belongs to the glycosyl hydrolase 2 family.</text>
</comment>
<comment type="caution">
    <text evidence="7">The sequence shown here is derived from an EMBL/GenBank/DDBJ whole genome shotgun (WGS) entry which is preliminary data.</text>
</comment>
<dbReference type="GO" id="GO:0006516">
    <property type="term" value="P:glycoprotein catabolic process"/>
    <property type="evidence" value="ECO:0007669"/>
    <property type="project" value="TreeGrafter"/>
</dbReference>
<evidence type="ECO:0000256" key="5">
    <source>
        <dbReference type="ARBA" id="ARBA00023295"/>
    </source>
</evidence>
<dbReference type="EMBL" id="SEYY01003432">
    <property type="protein sequence ID" value="KAB7504298.1"/>
    <property type="molecule type" value="Genomic_DNA"/>
</dbReference>